<sequence length="316" mass="33534">MSAVRTEDLTKRYGDVVAVDSLDMEVDDGEVYGFLGPNGAGKTTTIDVLLGYTYPTSGEARVLGEPAGDHRVHERVGVMPEGFGLYPRLTGREHIEFVAESKSVDVNTDAVLERVGLGDAAEGDDPADRRTGGYSKGMKKRLLLATALVGEPDLLVLDEPTSGLDPNGARRIREIVREENDRGATVFFSSHILGQVEAVCDRVGIMQEGELVAVDTVEGLREGVVSVSTLSVLTDGDGGTEAAMGAVGSLEGVSDVSRKGDSVVVSCLRGDTKLNALDAVRQHADVRDFTTQERSLDELFAAYTGEDGDAETKGEA</sequence>
<dbReference type="GO" id="GO:0005524">
    <property type="term" value="F:ATP binding"/>
    <property type="evidence" value="ECO:0007669"/>
    <property type="project" value="UniProtKB-KW"/>
</dbReference>
<evidence type="ECO:0000256" key="4">
    <source>
        <dbReference type="ARBA" id="ARBA00022840"/>
    </source>
</evidence>
<dbReference type="PANTHER" id="PTHR43335:SF4">
    <property type="entry name" value="ABC TRANSPORTER, ATP-BINDING PROTEIN"/>
    <property type="match status" value="1"/>
</dbReference>
<dbReference type="PANTHER" id="PTHR43335">
    <property type="entry name" value="ABC TRANSPORTER, ATP-BINDING PROTEIN"/>
    <property type="match status" value="1"/>
</dbReference>
<dbReference type="Gene3D" id="3.40.50.300">
    <property type="entry name" value="P-loop containing nucleotide triphosphate hydrolases"/>
    <property type="match status" value="1"/>
</dbReference>
<dbReference type="InterPro" id="IPR027417">
    <property type="entry name" value="P-loop_NTPase"/>
</dbReference>
<dbReference type="SUPFAM" id="SSF52540">
    <property type="entry name" value="P-loop containing nucleoside triphosphate hydrolases"/>
    <property type="match status" value="1"/>
</dbReference>
<keyword evidence="3" id="KW-0547">Nucleotide-binding</keyword>
<keyword evidence="2" id="KW-0813">Transport</keyword>
<dbReference type="PROSITE" id="PS50893">
    <property type="entry name" value="ABC_TRANSPORTER_2"/>
    <property type="match status" value="1"/>
</dbReference>
<dbReference type="EMBL" id="RKLV01000002">
    <property type="protein sequence ID" value="MCX2818142.1"/>
    <property type="molecule type" value="Genomic_DNA"/>
</dbReference>
<accession>A0A9Q4C1C8</accession>
<dbReference type="PROSITE" id="PS00211">
    <property type="entry name" value="ABC_TRANSPORTER_1"/>
    <property type="match status" value="1"/>
</dbReference>
<feature type="domain" description="ABC transporter" evidence="5">
    <location>
        <begin position="4"/>
        <end position="233"/>
    </location>
</feature>
<evidence type="ECO:0000313" key="7">
    <source>
        <dbReference type="Proteomes" id="UP001149411"/>
    </source>
</evidence>
<organism evidence="6 7">
    <name type="scientific">Halorutilus salinus</name>
    <dbReference type="NCBI Taxonomy" id="2487751"/>
    <lineage>
        <taxon>Archaea</taxon>
        <taxon>Methanobacteriati</taxon>
        <taxon>Methanobacteriota</taxon>
        <taxon>Stenosarchaea group</taxon>
        <taxon>Halobacteria</taxon>
        <taxon>Halorutilales</taxon>
        <taxon>Halorutilaceae</taxon>
        <taxon>Halorutilus</taxon>
    </lineage>
</organism>
<dbReference type="Pfam" id="PF00005">
    <property type="entry name" value="ABC_tran"/>
    <property type="match status" value="1"/>
</dbReference>
<keyword evidence="7" id="KW-1185">Reference proteome</keyword>
<comment type="similarity">
    <text evidence="1">Belongs to the ABC transporter superfamily.</text>
</comment>
<evidence type="ECO:0000256" key="1">
    <source>
        <dbReference type="ARBA" id="ARBA00005417"/>
    </source>
</evidence>
<gene>
    <name evidence="6" type="ORF">EGH25_02075</name>
</gene>
<dbReference type="CDD" id="cd03230">
    <property type="entry name" value="ABC_DR_subfamily_A"/>
    <property type="match status" value="1"/>
</dbReference>
<dbReference type="InterPro" id="IPR003439">
    <property type="entry name" value="ABC_transporter-like_ATP-bd"/>
</dbReference>
<evidence type="ECO:0000256" key="2">
    <source>
        <dbReference type="ARBA" id="ARBA00022448"/>
    </source>
</evidence>
<dbReference type="InterPro" id="IPR017871">
    <property type="entry name" value="ABC_transporter-like_CS"/>
</dbReference>
<dbReference type="InterPro" id="IPR003593">
    <property type="entry name" value="AAA+_ATPase"/>
</dbReference>
<dbReference type="GO" id="GO:0016887">
    <property type="term" value="F:ATP hydrolysis activity"/>
    <property type="evidence" value="ECO:0007669"/>
    <property type="project" value="InterPro"/>
</dbReference>
<dbReference type="SMART" id="SM00382">
    <property type="entry name" value="AAA"/>
    <property type="match status" value="1"/>
</dbReference>
<reference evidence="6" key="1">
    <citation type="submission" date="2022-09" db="EMBL/GenBank/DDBJ databases">
        <title>Haloadaptaus new haloarchaeum isolated from saline soil.</title>
        <authorList>
            <person name="Duran-Viseras A."/>
            <person name="Sanchez-Porro C."/>
            <person name="Ventosa A."/>
        </authorList>
    </citation>
    <scope>NUCLEOTIDE SEQUENCE</scope>
    <source>
        <strain evidence="6">F3-133</strain>
    </source>
</reference>
<protein>
    <submittedName>
        <fullName evidence="6">ABC transporter ATP-binding protein</fullName>
    </submittedName>
</protein>
<comment type="caution">
    <text evidence="6">The sequence shown here is derived from an EMBL/GenBank/DDBJ whole genome shotgun (WGS) entry which is preliminary data.</text>
</comment>
<dbReference type="RefSeq" id="WP_266085825.1">
    <property type="nucleotide sequence ID" value="NZ_RKLV01000002.1"/>
</dbReference>
<dbReference type="Proteomes" id="UP001149411">
    <property type="component" value="Unassembled WGS sequence"/>
</dbReference>
<dbReference type="AlphaFoldDB" id="A0A9Q4C1C8"/>
<name>A0A9Q4C1C8_9EURY</name>
<evidence type="ECO:0000256" key="3">
    <source>
        <dbReference type="ARBA" id="ARBA00022741"/>
    </source>
</evidence>
<keyword evidence="4 6" id="KW-0067">ATP-binding</keyword>
<evidence type="ECO:0000313" key="6">
    <source>
        <dbReference type="EMBL" id="MCX2818142.1"/>
    </source>
</evidence>
<proteinExistence type="inferred from homology"/>
<evidence type="ECO:0000259" key="5">
    <source>
        <dbReference type="PROSITE" id="PS50893"/>
    </source>
</evidence>